<evidence type="ECO:0000313" key="3">
    <source>
        <dbReference type="WBParaSite" id="Minc3s09126g42954"/>
    </source>
</evidence>
<dbReference type="CDD" id="cd18809">
    <property type="entry name" value="SF1_C_RecD"/>
    <property type="match status" value="1"/>
</dbReference>
<accession>A0A914NYB3</accession>
<dbReference type="Gene3D" id="3.40.50.300">
    <property type="entry name" value="P-loop containing nucleotide triphosphate hydrolases"/>
    <property type="match status" value="1"/>
</dbReference>
<keyword evidence="2" id="KW-1185">Reference proteome</keyword>
<dbReference type="InterPro" id="IPR027417">
    <property type="entry name" value="P-loop_NTPase"/>
</dbReference>
<dbReference type="AlphaFoldDB" id="A0A914NYB3"/>
<dbReference type="PANTHER" id="PTHR10492">
    <property type="match status" value="1"/>
</dbReference>
<protein>
    <submittedName>
        <fullName evidence="3">ATP-dependent DNA helicase</fullName>
    </submittedName>
</protein>
<dbReference type="WBParaSite" id="Minc3s09126g42954">
    <property type="protein sequence ID" value="Minc3s09126g42954"/>
    <property type="gene ID" value="Minc3s09126g42954"/>
</dbReference>
<proteinExistence type="predicted"/>
<dbReference type="InterPro" id="IPR049163">
    <property type="entry name" value="Pif1-like_2B_dom"/>
</dbReference>
<name>A0A914NYB3_MELIC</name>
<dbReference type="PANTHER" id="PTHR10492:SF57">
    <property type="entry name" value="ATP-DEPENDENT DNA HELICASE"/>
    <property type="match status" value="1"/>
</dbReference>
<organism evidence="2 3">
    <name type="scientific">Meloidogyne incognita</name>
    <name type="common">Southern root-knot nematode worm</name>
    <name type="synonym">Oxyuris incognita</name>
    <dbReference type="NCBI Taxonomy" id="6306"/>
    <lineage>
        <taxon>Eukaryota</taxon>
        <taxon>Metazoa</taxon>
        <taxon>Ecdysozoa</taxon>
        <taxon>Nematoda</taxon>
        <taxon>Chromadorea</taxon>
        <taxon>Rhabditida</taxon>
        <taxon>Tylenchina</taxon>
        <taxon>Tylenchomorpha</taxon>
        <taxon>Tylenchoidea</taxon>
        <taxon>Meloidogynidae</taxon>
        <taxon>Meloidogyninae</taxon>
        <taxon>Meloidogyne</taxon>
        <taxon>Meloidogyne incognita group</taxon>
    </lineage>
</organism>
<dbReference type="SUPFAM" id="SSF52540">
    <property type="entry name" value="P-loop containing nucleoside triphosphate hydrolases"/>
    <property type="match status" value="1"/>
</dbReference>
<dbReference type="Pfam" id="PF21530">
    <property type="entry name" value="Pif1_2B_dom"/>
    <property type="match status" value="1"/>
</dbReference>
<dbReference type="Proteomes" id="UP000887563">
    <property type="component" value="Unplaced"/>
</dbReference>
<feature type="domain" description="DNA helicase Pif1-like 2B" evidence="1">
    <location>
        <begin position="80"/>
        <end position="124"/>
    </location>
</feature>
<reference evidence="3" key="1">
    <citation type="submission" date="2022-11" db="UniProtKB">
        <authorList>
            <consortium name="WormBaseParasite"/>
        </authorList>
    </citation>
    <scope>IDENTIFICATION</scope>
</reference>
<evidence type="ECO:0000313" key="2">
    <source>
        <dbReference type="Proteomes" id="UP000887563"/>
    </source>
</evidence>
<sequence>MIVETKEELIEFVFDKGFDIPSSDMLKRLMLAPLNRSVDLNNSLVLSSFDTESIKNYSIDKCTNENPLSPYVADSDVAALNKLTPGGLPAHHIHLKVGSIIVLLRNLNTSKSLCNGTRLIVKKLQTNLISAKTISGSNNGMTIGISRVCNSYIDESPDGLFAMTITKAQGQTCERLGIDLTDEPFAHGQLYTALSRATNSKLIKVFAPNKLKDDEGNVLIHNVVARGLTFD</sequence>
<evidence type="ECO:0000259" key="1">
    <source>
        <dbReference type="Pfam" id="PF21530"/>
    </source>
</evidence>